<comment type="caution">
    <text evidence="3">The sequence shown here is derived from an EMBL/GenBank/DDBJ whole genome shotgun (WGS) entry which is preliminary data.</text>
</comment>
<protein>
    <submittedName>
        <fullName evidence="3">Ldh family oxidoreductase</fullName>
    </submittedName>
</protein>
<dbReference type="SUPFAM" id="SSF89733">
    <property type="entry name" value="L-sulfolactate dehydrogenase-like"/>
    <property type="match status" value="1"/>
</dbReference>
<dbReference type="Gene3D" id="1.10.1530.10">
    <property type="match status" value="1"/>
</dbReference>
<dbReference type="EMBL" id="RCOR01000025">
    <property type="protein sequence ID" value="RSN68739.1"/>
    <property type="molecule type" value="Genomic_DNA"/>
</dbReference>
<dbReference type="InterPro" id="IPR003767">
    <property type="entry name" value="Malate/L-lactate_DH-like"/>
</dbReference>
<dbReference type="AlphaFoldDB" id="A0A3R9PA07"/>
<reference evidence="3 4" key="1">
    <citation type="submission" date="2018-10" db="EMBL/GenBank/DDBJ databases">
        <title>Co-occurring genomic capacity for anaerobic methane metabolism and dissimilatory sulfite reduction discovered in the Korarchaeota.</title>
        <authorList>
            <person name="Mckay L.J."/>
            <person name="Dlakic M."/>
            <person name="Fields M.W."/>
            <person name="Delmont T.O."/>
            <person name="Eren A.M."/>
            <person name="Jay Z.J."/>
            <person name="Klingelsmith K.B."/>
            <person name="Rusch D.B."/>
            <person name="Inskeep W.P."/>
        </authorList>
    </citation>
    <scope>NUCLEOTIDE SEQUENCE [LARGE SCALE GENOMIC DNA]</scope>
    <source>
        <strain evidence="3 4">WS</strain>
    </source>
</reference>
<evidence type="ECO:0000256" key="1">
    <source>
        <dbReference type="ARBA" id="ARBA00006056"/>
    </source>
</evidence>
<keyword evidence="2" id="KW-0560">Oxidoreductase</keyword>
<dbReference type="GO" id="GO:0016491">
    <property type="term" value="F:oxidoreductase activity"/>
    <property type="evidence" value="ECO:0007669"/>
    <property type="project" value="UniProtKB-KW"/>
</dbReference>
<dbReference type="Gene3D" id="3.30.1370.60">
    <property type="entry name" value="Hypothetical oxidoreductase yiak, domain 2"/>
    <property type="match status" value="1"/>
</dbReference>
<dbReference type="InterPro" id="IPR043144">
    <property type="entry name" value="Mal/L-sulf/L-lact_DH-like_ah"/>
</dbReference>
<dbReference type="PANTHER" id="PTHR11091:SF0">
    <property type="entry name" value="MALATE DEHYDROGENASE"/>
    <property type="match status" value="1"/>
</dbReference>
<dbReference type="Proteomes" id="UP000278149">
    <property type="component" value="Unassembled WGS sequence"/>
</dbReference>
<proteinExistence type="inferred from homology"/>
<dbReference type="InterPro" id="IPR043143">
    <property type="entry name" value="Mal/L-sulf/L-lact_DH-like_NADP"/>
</dbReference>
<sequence>MLYDKSPPQPPEDFKILKYEELLSFVKSIFVKLGVPEEDAFIVADNLVTADLRGIDSHGVARLRRYVDGLRKGAVKARPNIRVVSEGPSFALVDGDSGLGQVVGNFSMKLAIRKAKESGIGFVTTRMSNHYGIAGYYAMMALEHDMIGVSMTNSRPLVAHTGALGKWLGTNPIALAAPTKVPPPLVIDMATSVAPIGKMEEYSRLGKKAPLGWGIDSEGNLCDDPDKIMKEGALLPLGGLGELMGGHKGYGLALLVELFTSVLSGAAMLRDVGQTEAPKPANVGHFFMAIDVSRFMPLDEFKDRIEKLRAELKNAPLHPQFDRIWVHGEKSYLTSMKRMKEGVPIYKKVFEEMRNIAMELGISFPWE</sequence>
<evidence type="ECO:0000256" key="2">
    <source>
        <dbReference type="ARBA" id="ARBA00023002"/>
    </source>
</evidence>
<dbReference type="Pfam" id="PF02615">
    <property type="entry name" value="Ldh_2"/>
    <property type="match status" value="1"/>
</dbReference>
<name>A0A3R9PA07_9CREN</name>
<dbReference type="RefSeq" id="WP_012309239.1">
    <property type="nucleotide sequence ID" value="NZ_RCOR01000025.1"/>
</dbReference>
<evidence type="ECO:0000313" key="3">
    <source>
        <dbReference type="EMBL" id="RSN68739.1"/>
    </source>
</evidence>
<dbReference type="OMA" id="TNTEPAM"/>
<dbReference type="InterPro" id="IPR036111">
    <property type="entry name" value="Mal/L-sulfo/L-lacto_DH-like_sf"/>
</dbReference>
<dbReference type="PANTHER" id="PTHR11091">
    <property type="entry name" value="OXIDOREDUCTASE-RELATED"/>
    <property type="match status" value="1"/>
</dbReference>
<comment type="similarity">
    <text evidence="1">Belongs to the LDH2/MDH2 oxidoreductase family.</text>
</comment>
<gene>
    <name evidence="3" type="ORF">D9Q81_05320</name>
</gene>
<dbReference type="GeneID" id="6093873"/>
<evidence type="ECO:0000313" key="4">
    <source>
        <dbReference type="Proteomes" id="UP000278149"/>
    </source>
</evidence>
<organism evidence="3 4">
    <name type="scientific">Candidatus Korarchaeum cryptofilum</name>
    <dbReference type="NCBI Taxonomy" id="498846"/>
    <lineage>
        <taxon>Archaea</taxon>
        <taxon>Thermoproteota</taxon>
        <taxon>Candidatus Korarchaeia</taxon>
        <taxon>Candidatus Korarchaeales</taxon>
        <taxon>Candidatus Korarchaeaceae</taxon>
        <taxon>Candidatus Korarchaeum</taxon>
    </lineage>
</organism>
<accession>A0A3R9PA07</accession>